<protein>
    <submittedName>
        <fullName evidence="2">Uncharacterized protein</fullName>
    </submittedName>
</protein>
<keyword evidence="1" id="KW-1133">Transmembrane helix</keyword>
<dbReference type="EMBL" id="JAACJM010000078">
    <property type="protein sequence ID" value="KAF5349861.1"/>
    <property type="molecule type" value="Genomic_DNA"/>
</dbReference>
<keyword evidence="1" id="KW-0812">Transmembrane</keyword>
<keyword evidence="3" id="KW-1185">Reference proteome</keyword>
<dbReference type="OrthoDB" id="422086at2759"/>
<keyword evidence="1" id="KW-0472">Membrane</keyword>
<reference evidence="2 3" key="1">
    <citation type="journal article" date="2020" name="ISME J.">
        <title>Uncovering the hidden diversity of litter-decomposition mechanisms in mushroom-forming fungi.</title>
        <authorList>
            <person name="Floudas D."/>
            <person name="Bentzer J."/>
            <person name="Ahren D."/>
            <person name="Johansson T."/>
            <person name="Persson P."/>
            <person name="Tunlid A."/>
        </authorList>
    </citation>
    <scope>NUCLEOTIDE SEQUENCE [LARGE SCALE GENOMIC DNA]</scope>
    <source>
        <strain evidence="2 3">CBS 291.85</strain>
    </source>
</reference>
<dbReference type="Proteomes" id="UP000559256">
    <property type="component" value="Unassembled WGS sequence"/>
</dbReference>
<sequence>MAKYVPVIMLILEALVLQFSHFLHSDLQSYLIANGVTSQPSTQFYIGISILFIAGFIRYRCYTSSADTSPLKSVSFPSINSSPLVHTPSSDIQATPDLASVSLVSL</sequence>
<accession>A0A8H5CZA0</accession>
<dbReference type="AlphaFoldDB" id="A0A8H5CZA0"/>
<evidence type="ECO:0000256" key="1">
    <source>
        <dbReference type="SAM" id="Phobius"/>
    </source>
</evidence>
<name>A0A8H5CZA0_9AGAR</name>
<proteinExistence type="predicted"/>
<feature type="transmembrane region" description="Helical" evidence="1">
    <location>
        <begin position="7"/>
        <end position="24"/>
    </location>
</feature>
<comment type="caution">
    <text evidence="2">The sequence shown here is derived from an EMBL/GenBank/DDBJ whole genome shotgun (WGS) entry which is preliminary data.</text>
</comment>
<organism evidence="2 3">
    <name type="scientific">Tetrapyrgos nigripes</name>
    <dbReference type="NCBI Taxonomy" id="182062"/>
    <lineage>
        <taxon>Eukaryota</taxon>
        <taxon>Fungi</taxon>
        <taxon>Dikarya</taxon>
        <taxon>Basidiomycota</taxon>
        <taxon>Agaricomycotina</taxon>
        <taxon>Agaricomycetes</taxon>
        <taxon>Agaricomycetidae</taxon>
        <taxon>Agaricales</taxon>
        <taxon>Marasmiineae</taxon>
        <taxon>Marasmiaceae</taxon>
        <taxon>Tetrapyrgos</taxon>
    </lineage>
</organism>
<gene>
    <name evidence="2" type="ORF">D9758_014003</name>
</gene>
<evidence type="ECO:0000313" key="2">
    <source>
        <dbReference type="EMBL" id="KAF5349861.1"/>
    </source>
</evidence>
<evidence type="ECO:0000313" key="3">
    <source>
        <dbReference type="Proteomes" id="UP000559256"/>
    </source>
</evidence>
<feature type="transmembrane region" description="Helical" evidence="1">
    <location>
        <begin position="44"/>
        <end position="62"/>
    </location>
</feature>